<evidence type="ECO:0000259" key="3">
    <source>
        <dbReference type="Pfam" id="PF13435"/>
    </source>
</evidence>
<reference evidence="4 5" key="1">
    <citation type="submission" date="2007-06" db="EMBL/GenBank/DDBJ databases">
        <authorList>
            <person name="Shimkets L."/>
            <person name="Ferriera S."/>
            <person name="Johnson J."/>
            <person name="Kravitz S."/>
            <person name="Beeson K."/>
            <person name="Sutton G."/>
            <person name="Rogers Y.-H."/>
            <person name="Friedman R."/>
            <person name="Frazier M."/>
            <person name="Venter J.C."/>
        </authorList>
    </citation>
    <scope>NUCLEOTIDE SEQUENCE [LARGE SCALE GENOMIC DNA]</scope>
    <source>
        <strain evidence="4 5">SIR-1</strain>
    </source>
</reference>
<dbReference type="Gene3D" id="1.10.1130.10">
    <property type="entry name" value="Flavocytochrome C3, Chain A"/>
    <property type="match status" value="1"/>
</dbReference>
<dbReference type="EMBL" id="ABCS01000129">
    <property type="protein sequence ID" value="EDM74475.1"/>
    <property type="molecule type" value="Genomic_DNA"/>
</dbReference>
<evidence type="ECO:0000313" key="5">
    <source>
        <dbReference type="Proteomes" id="UP000005801"/>
    </source>
</evidence>
<protein>
    <recommendedName>
        <fullName evidence="3">Cytochrome c-552/4 domain-containing protein</fullName>
    </recommendedName>
</protein>
<feature type="signal peptide" evidence="2">
    <location>
        <begin position="1"/>
        <end position="19"/>
    </location>
</feature>
<comment type="caution">
    <text evidence="4">The sequence shown here is derived from an EMBL/GenBank/DDBJ whole genome shotgun (WGS) entry which is preliminary data.</text>
</comment>
<dbReference type="InterPro" id="IPR023155">
    <property type="entry name" value="Cyt_c-552/4"/>
</dbReference>
<dbReference type="SUPFAM" id="SSF48695">
    <property type="entry name" value="Multiheme cytochromes"/>
    <property type="match status" value="1"/>
</dbReference>
<feature type="non-terminal residue" evidence="4">
    <location>
        <position position="228"/>
    </location>
</feature>
<keyword evidence="5" id="KW-1185">Reference proteome</keyword>
<dbReference type="STRING" id="391625.PPSIR1_08476"/>
<gene>
    <name evidence="4" type="ORF">PPSIR1_08476</name>
</gene>
<dbReference type="Proteomes" id="UP000005801">
    <property type="component" value="Unassembled WGS sequence"/>
</dbReference>
<accession>A6GI47</accession>
<evidence type="ECO:0000313" key="4">
    <source>
        <dbReference type="EMBL" id="EDM74475.1"/>
    </source>
</evidence>
<dbReference type="RefSeq" id="WP_006976383.1">
    <property type="nucleotide sequence ID" value="NZ_ABCS01000129.1"/>
</dbReference>
<dbReference type="eggNOG" id="COG4885">
    <property type="taxonomic scope" value="Bacteria"/>
</dbReference>
<organism evidence="4 5">
    <name type="scientific">Plesiocystis pacifica SIR-1</name>
    <dbReference type="NCBI Taxonomy" id="391625"/>
    <lineage>
        <taxon>Bacteria</taxon>
        <taxon>Pseudomonadati</taxon>
        <taxon>Myxococcota</taxon>
        <taxon>Polyangia</taxon>
        <taxon>Nannocystales</taxon>
        <taxon>Nannocystaceae</taxon>
        <taxon>Plesiocystis</taxon>
    </lineage>
</organism>
<proteinExistence type="predicted"/>
<feature type="chain" id="PRO_5002695602" description="Cytochrome c-552/4 domain-containing protein" evidence="2">
    <location>
        <begin position="20"/>
        <end position="228"/>
    </location>
</feature>
<feature type="region of interest" description="Disordered" evidence="1">
    <location>
        <begin position="34"/>
        <end position="61"/>
    </location>
</feature>
<dbReference type="Pfam" id="PF13435">
    <property type="entry name" value="Cytochrome_C554"/>
    <property type="match status" value="1"/>
</dbReference>
<dbReference type="AlphaFoldDB" id="A6GI47"/>
<feature type="compositionally biased region" description="Basic and acidic residues" evidence="1">
    <location>
        <begin position="52"/>
        <end position="61"/>
    </location>
</feature>
<feature type="region of interest" description="Disordered" evidence="1">
    <location>
        <begin position="151"/>
        <end position="175"/>
    </location>
</feature>
<dbReference type="InterPro" id="IPR036280">
    <property type="entry name" value="Multihaem_cyt_sf"/>
</dbReference>
<feature type="compositionally biased region" description="Basic and acidic residues" evidence="1">
    <location>
        <begin position="159"/>
        <end position="175"/>
    </location>
</feature>
<evidence type="ECO:0000256" key="2">
    <source>
        <dbReference type="SAM" id="SignalP"/>
    </source>
</evidence>
<sequence>MKAARAGVALATLALVAGASLLIGDGGAIGGDQAQAQGQIGGRSRHRAGIQTRDRTMPEPARRRRAAARLDRNAECVHCHAEIAAEWQGSLHAQAYTDPLFQVSFERENFSDFCQGCHAPEASPRGDVEADRGAVGVACVSCHVVGDEAEGPVLAGPRPDWEVDRPERSPHALNRDPRFATAAACAGCHEFDFPNARRAGNTLKMQRTVTEHRRSKASEHSCQSCHMT</sequence>
<name>A6GI47_9BACT</name>
<keyword evidence="2" id="KW-0732">Signal</keyword>
<evidence type="ECO:0000256" key="1">
    <source>
        <dbReference type="SAM" id="MobiDB-lite"/>
    </source>
</evidence>
<feature type="domain" description="Cytochrome c-552/4" evidence="3">
    <location>
        <begin position="75"/>
        <end position="143"/>
    </location>
</feature>